<dbReference type="GO" id="GO:0004843">
    <property type="term" value="F:cysteine-type deubiquitinase activity"/>
    <property type="evidence" value="ECO:0007669"/>
    <property type="project" value="InterPro"/>
</dbReference>
<feature type="domain" description="USP" evidence="2">
    <location>
        <begin position="43"/>
        <end position="314"/>
    </location>
</feature>
<dbReference type="AlphaFoldDB" id="Q238T1"/>
<dbReference type="RefSeq" id="XP_001013384.2">
    <property type="nucleotide sequence ID" value="XM_001013384.3"/>
</dbReference>
<keyword evidence="1" id="KW-0472">Membrane</keyword>
<evidence type="ECO:0000256" key="1">
    <source>
        <dbReference type="SAM" id="Phobius"/>
    </source>
</evidence>
<proteinExistence type="predicted"/>
<evidence type="ECO:0000313" key="4">
    <source>
        <dbReference type="Proteomes" id="UP000009168"/>
    </source>
</evidence>
<dbReference type="InParanoid" id="Q238T1"/>
<reference evidence="4" key="1">
    <citation type="journal article" date="2006" name="PLoS Biol.">
        <title>Macronuclear genome sequence of the ciliate Tetrahymena thermophila, a model eukaryote.</title>
        <authorList>
            <person name="Eisen J.A."/>
            <person name="Coyne R.S."/>
            <person name="Wu M."/>
            <person name="Wu D."/>
            <person name="Thiagarajan M."/>
            <person name="Wortman J.R."/>
            <person name="Badger J.H."/>
            <person name="Ren Q."/>
            <person name="Amedeo P."/>
            <person name="Jones K.M."/>
            <person name="Tallon L.J."/>
            <person name="Delcher A.L."/>
            <person name="Salzberg S.L."/>
            <person name="Silva J.C."/>
            <person name="Haas B.J."/>
            <person name="Majoros W.H."/>
            <person name="Farzad M."/>
            <person name="Carlton J.M."/>
            <person name="Smith R.K. Jr."/>
            <person name="Garg J."/>
            <person name="Pearlman R.E."/>
            <person name="Karrer K.M."/>
            <person name="Sun L."/>
            <person name="Manning G."/>
            <person name="Elde N.C."/>
            <person name="Turkewitz A.P."/>
            <person name="Asai D.J."/>
            <person name="Wilkes D.E."/>
            <person name="Wang Y."/>
            <person name="Cai H."/>
            <person name="Collins K."/>
            <person name="Stewart B.A."/>
            <person name="Lee S.R."/>
            <person name="Wilamowska K."/>
            <person name="Weinberg Z."/>
            <person name="Ruzzo W.L."/>
            <person name="Wloga D."/>
            <person name="Gaertig J."/>
            <person name="Frankel J."/>
            <person name="Tsao C.-C."/>
            <person name="Gorovsky M.A."/>
            <person name="Keeling P.J."/>
            <person name="Waller R.F."/>
            <person name="Patron N.J."/>
            <person name="Cherry J.M."/>
            <person name="Stover N.A."/>
            <person name="Krieger C.J."/>
            <person name="del Toro C."/>
            <person name="Ryder H.F."/>
            <person name="Williamson S.C."/>
            <person name="Barbeau R.A."/>
            <person name="Hamilton E.P."/>
            <person name="Orias E."/>
        </authorList>
    </citation>
    <scope>NUCLEOTIDE SEQUENCE [LARGE SCALE GENOMIC DNA]</scope>
    <source>
        <strain evidence="4">SB210</strain>
    </source>
</reference>
<dbReference type="GO" id="GO:0016579">
    <property type="term" value="P:protein deubiquitination"/>
    <property type="evidence" value="ECO:0007669"/>
    <property type="project" value="InterPro"/>
</dbReference>
<protein>
    <submittedName>
        <fullName evidence="3">Ubiquitin carboxy-terminal hydrolase</fullName>
    </submittedName>
</protein>
<dbReference type="Gene3D" id="3.90.70.10">
    <property type="entry name" value="Cysteine proteinases"/>
    <property type="match status" value="1"/>
</dbReference>
<dbReference type="EMBL" id="GG662738">
    <property type="protein sequence ID" value="EAR93139.2"/>
    <property type="molecule type" value="Genomic_DNA"/>
</dbReference>
<evidence type="ECO:0000259" key="2">
    <source>
        <dbReference type="PROSITE" id="PS50235"/>
    </source>
</evidence>
<dbReference type="KEGG" id="tet:TTHERM_00450880"/>
<dbReference type="HOGENOM" id="CLU_1216880_0_0_1"/>
<dbReference type="InterPro" id="IPR001394">
    <property type="entry name" value="Peptidase_C19_UCH"/>
</dbReference>
<keyword evidence="1" id="KW-1133">Transmembrane helix</keyword>
<dbReference type="InterPro" id="IPR028889">
    <property type="entry name" value="USP"/>
</dbReference>
<keyword evidence="4" id="KW-1185">Reference proteome</keyword>
<keyword evidence="3" id="KW-0378">Hydrolase</keyword>
<evidence type="ECO:0000313" key="3">
    <source>
        <dbReference type="EMBL" id="EAR93139.2"/>
    </source>
</evidence>
<dbReference type="CDD" id="cd02257">
    <property type="entry name" value="Peptidase_C19"/>
    <property type="match status" value="1"/>
</dbReference>
<dbReference type="Proteomes" id="UP000009168">
    <property type="component" value="Unassembled WGS sequence"/>
</dbReference>
<gene>
    <name evidence="3" type="ORF">TTHERM_00450880</name>
</gene>
<accession>Q238T1</accession>
<dbReference type="GeneID" id="7823987"/>
<keyword evidence="1" id="KW-0812">Transmembrane</keyword>
<dbReference type="InterPro" id="IPR050185">
    <property type="entry name" value="Ub_carboxyl-term_hydrolase"/>
</dbReference>
<dbReference type="PROSITE" id="PS50235">
    <property type="entry name" value="USP_3"/>
    <property type="match status" value="1"/>
</dbReference>
<dbReference type="SUPFAM" id="SSF54001">
    <property type="entry name" value="Cysteine proteinases"/>
    <property type="match status" value="1"/>
</dbReference>
<sequence>MIRSLYNIIRNFFKPQYFYLTFGILSLIYFQRRQKKKKQILWKGFRNLGNTCYINAALQLLRQIDIINPNFLEQQQSQLAKQLKQLFKMINESQQVEEQLQKLHSISQQHQIHELRGGDSYQILFTFLRTINNDINKERIALGQQNVLNNFERHISIVSLDGYQCQQCHQFLQKEKNQIEIIEEKDFSIDIHNFNDLNKLQSIQQESEMLNFCQNCSSQTKFKTSRVIQNFTQFIVVKFSEQNLQYLSESEGKKEIFLQGSAQPYKIIGYCSYTGSHYTYTANYNDVWIQFNDSRVQIEQKLFQRIYYLLLMRVFK</sequence>
<name>Q238T1_TETTS</name>
<feature type="transmembrane region" description="Helical" evidence="1">
    <location>
        <begin position="12"/>
        <end position="30"/>
    </location>
</feature>
<dbReference type="PROSITE" id="PS00972">
    <property type="entry name" value="USP_1"/>
    <property type="match status" value="1"/>
</dbReference>
<dbReference type="PANTHER" id="PTHR21646">
    <property type="entry name" value="UBIQUITIN CARBOXYL-TERMINAL HYDROLASE"/>
    <property type="match status" value="1"/>
</dbReference>
<dbReference type="InterPro" id="IPR038765">
    <property type="entry name" value="Papain-like_cys_pep_sf"/>
</dbReference>
<organism evidence="3 4">
    <name type="scientific">Tetrahymena thermophila (strain SB210)</name>
    <dbReference type="NCBI Taxonomy" id="312017"/>
    <lineage>
        <taxon>Eukaryota</taxon>
        <taxon>Sar</taxon>
        <taxon>Alveolata</taxon>
        <taxon>Ciliophora</taxon>
        <taxon>Intramacronucleata</taxon>
        <taxon>Oligohymenophorea</taxon>
        <taxon>Hymenostomatida</taxon>
        <taxon>Tetrahymenina</taxon>
        <taxon>Tetrahymenidae</taxon>
        <taxon>Tetrahymena</taxon>
    </lineage>
</organism>
<dbReference type="Pfam" id="PF00443">
    <property type="entry name" value="UCH"/>
    <property type="match status" value="1"/>
</dbReference>
<dbReference type="InterPro" id="IPR018200">
    <property type="entry name" value="USP_CS"/>
</dbReference>